<evidence type="ECO:0000313" key="1">
    <source>
        <dbReference type="EMBL" id="MFC2948537.1"/>
    </source>
</evidence>
<comment type="caution">
    <text evidence="1">The sequence shown here is derived from an EMBL/GenBank/DDBJ whole genome shotgun (WGS) entry which is preliminary data.</text>
</comment>
<sequence>MKNSQMNITIKEDNFPKLQKVIDDLGRYALSIGIFGEDDTGDESYVMIANVHEFGITIALPNGEIRVPERSFMRSTFEEKEREWTAFIEERLDRVLAFQMSVEQMYEQMGAKVVSDIQNKIRTLDTPENAESTIKKKRSSNPLIDKGGAGGLITRVTWKVIRE</sequence>
<reference evidence="2" key="1">
    <citation type="journal article" date="2019" name="Int. J. Syst. Evol. Microbiol.">
        <title>The Global Catalogue of Microorganisms (GCM) 10K type strain sequencing project: providing services to taxonomists for standard genome sequencing and annotation.</title>
        <authorList>
            <consortium name="The Broad Institute Genomics Platform"/>
            <consortium name="The Broad Institute Genome Sequencing Center for Infectious Disease"/>
            <person name="Wu L."/>
            <person name="Ma J."/>
        </authorList>
    </citation>
    <scope>NUCLEOTIDE SEQUENCE [LARGE SCALE GENOMIC DNA]</scope>
    <source>
        <strain evidence="2">KCTC 13193</strain>
    </source>
</reference>
<accession>A0ABV7A686</accession>
<organism evidence="1 2">
    <name type="scientific">Virgibacillus sediminis</name>
    <dbReference type="NCBI Taxonomy" id="202260"/>
    <lineage>
        <taxon>Bacteria</taxon>
        <taxon>Bacillati</taxon>
        <taxon>Bacillota</taxon>
        <taxon>Bacilli</taxon>
        <taxon>Bacillales</taxon>
        <taxon>Bacillaceae</taxon>
        <taxon>Virgibacillus</taxon>
    </lineage>
</organism>
<dbReference type="EMBL" id="JBHRRZ010000015">
    <property type="protein sequence ID" value="MFC2948537.1"/>
    <property type="molecule type" value="Genomic_DNA"/>
</dbReference>
<evidence type="ECO:0000313" key="2">
    <source>
        <dbReference type="Proteomes" id="UP001595387"/>
    </source>
</evidence>
<dbReference type="RefSeq" id="WP_390305632.1">
    <property type="nucleotide sequence ID" value="NZ_JBHRRZ010000015.1"/>
</dbReference>
<gene>
    <name evidence="1" type="ORF">ACFODW_09315</name>
</gene>
<dbReference type="Proteomes" id="UP001595387">
    <property type="component" value="Unassembled WGS sequence"/>
</dbReference>
<keyword evidence="2" id="KW-1185">Reference proteome</keyword>
<proteinExistence type="predicted"/>
<protein>
    <submittedName>
        <fullName evidence="1">Uncharacterized protein</fullName>
    </submittedName>
</protein>
<name>A0ABV7A686_9BACI</name>